<dbReference type="eggNOG" id="COG0438">
    <property type="taxonomic scope" value="Bacteria"/>
</dbReference>
<dbReference type="Gene3D" id="3.40.50.2000">
    <property type="entry name" value="Glycogen Phosphorylase B"/>
    <property type="match status" value="2"/>
</dbReference>
<comment type="caution">
    <text evidence="3">The sequence shown here is derived from an EMBL/GenBank/DDBJ whole genome shotgun (WGS) entry which is preliminary data.</text>
</comment>
<keyword evidence="3" id="KW-0328">Glycosyltransferase</keyword>
<dbReference type="Pfam" id="PF00534">
    <property type="entry name" value="Glycos_transf_1"/>
    <property type="match status" value="1"/>
</dbReference>
<dbReference type="SUPFAM" id="SSF53335">
    <property type="entry name" value="S-adenosyl-L-methionine-dependent methyltransferases"/>
    <property type="match status" value="1"/>
</dbReference>
<organism evidence="3 4">
    <name type="scientific">Sporosarcina newyorkensis 2681</name>
    <dbReference type="NCBI Taxonomy" id="1027292"/>
    <lineage>
        <taxon>Bacteria</taxon>
        <taxon>Bacillati</taxon>
        <taxon>Bacillota</taxon>
        <taxon>Bacilli</taxon>
        <taxon>Bacillales</taxon>
        <taxon>Caryophanaceae</taxon>
        <taxon>Sporosarcina</taxon>
    </lineage>
</organism>
<dbReference type="Gene3D" id="3.40.50.20">
    <property type="match status" value="1"/>
</dbReference>
<evidence type="ECO:0000259" key="2">
    <source>
        <dbReference type="Pfam" id="PF00534"/>
    </source>
</evidence>
<feature type="domain" description="Glycosyl transferase family 1" evidence="2">
    <location>
        <begin position="228"/>
        <end position="376"/>
    </location>
</feature>
<sequence>MKIIHFTSGDITGGAARGAYFLHQAIKNQGINSRIFITDPIVDEGFKDIEYLSQDINKKQEKLRSKRLDEFILSHYPNRKDNIFSLGNGVYDSEVLELSKEADIIHFHWMNSQMINLELLNKIDKPVVWTFRDMWPFTGGCHYSQGCQKYKTGCEACGILGSNEKDDISKLTYSGKQDTYSRLYPVAISNWIQECASSSKLFQEKYIHMIPNCIDVNEFQPYAKDIVRKEFDLPLNKKIILFGAVNAYADYRKGFTLLVEALKNIENKEEYHLITFGGKDSNMLRDMSFTYTEFGKINSDDHLSKIYSAAHVFVAPSIEEAFGKTIVEAMSCGTPVVAFNATGPKDIVKHGSTGYLCDAYNPSDMTEGIEFVVNHPHYEELSTTSRAIAEENYSLDVVATQYVELYKKILDSEISNPISKVQRNKTDIYSDRNGYMEKFKLFLETEWNSKNYWYIFEDKVHELLDKISNRKVAIYGTGSFGKEVLSILIANGIKVDVLIDGNKSLHGEIIHSLEVVPLNKCTNHFVFIASTWFEDIEQTLNNKNFKKSDYVTCKK</sequence>
<gene>
    <name evidence="3" type="ORF">HMPREF9372_0960</name>
</gene>
<protein>
    <submittedName>
        <fullName evidence="3">Glycosyl transferase</fullName>
        <ecNumber evidence="3">2.4.1.21</ecNumber>
    </submittedName>
</protein>
<reference evidence="3 4" key="1">
    <citation type="submission" date="2011-04" db="EMBL/GenBank/DDBJ databases">
        <authorList>
            <person name="Muzny D."/>
            <person name="Qin X."/>
            <person name="Deng J."/>
            <person name="Jiang H."/>
            <person name="Liu Y."/>
            <person name="Qu J."/>
            <person name="Song X.-Z."/>
            <person name="Zhang L."/>
            <person name="Thornton R."/>
            <person name="Coyle M."/>
            <person name="Francisco L."/>
            <person name="Jackson L."/>
            <person name="Javaid M."/>
            <person name="Korchina V."/>
            <person name="Kovar C."/>
            <person name="Mata R."/>
            <person name="Mathew T."/>
            <person name="Ngo R."/>
            <person name="Nguyen L."/>
            <person name="Nguyen N."/>
            <person name="Okwuonu G."/>
            <person name="Ongeri F."/>
            <person name="Pham C."/>
            <person name="Simmons D."/>
            <person name="Wilczek-Boney K."/>
            <person name="Hale W."/>
            <person name="Jakkamsetti A."/>
            <person name="Pham P."/>
            <person name="Ruth R."/>
            <person name="San Lucas F."/>
            <person name="Warren J."/>
            <person name="Zhang J."/>
            <person name="Zhao Z."/>
            <person name="Zhou C."/>
            <person name="Zhu D."/>
            <person name="Lee S."/>
            <person name="Bess C."/>
            <person name="Blankenburg K."/>
            <person name="Forbes L."/>
            <person name="Fu Q."/>
            <person name="Gubbala S."/>
            <person name="Hirani K."/>
            <person name="Jayaseelan J.C."/>
            <person name="Lara F."/>
            <person name="Munidasa M."/>
            <person name="Palculict T."/>
            <person name="Patil S."/>
            <person name="Pu L.-L."/>
            <person name="Saada N."/>
            <person name="Tang L."/>
            <person name="Weissenberger G."/>
            <person name="Zhu Y."/>
            <person name="Hemphill L."/>
            <person name="Shang Y."/>
            <person name="Youmans B."/>
            <person name="Ayvaz T."/>
            <person name="Ross M."/>
            <person name="Santibanez J."/>
            <person name="Aqrawi P."/>
            <person name="Gross S."/>
            <person name="Joshi V."/>
            <person name="Fowler G."/>
            <person name="Nazareth L."/>
            <person name="Reid J."/>
            <person name="Worley K."/>
            <person name="Petrosino J."/>
            <person name="Highlander S."/>
            <person name="Gibbs R."/>
        </authorList>
    </citation>
    <scope>NUCLEOTIDE SEQUENCE [LARGE SCALE GENOMIC DNA]</scope>
    <source>
        <strain evidence="3 4">2681</strain>
    </source>
</reference>
<dbReference type="GO" id="GO:0009011">
    <property type="term" value="F:alpha-1,4-glucan glucosyltransferase (ADP-glucose donor) activity"/>
    <property type="evidence" value="ECO:0007669"/>
    <property type="project" value="UniProtKB-EC"/>
</dbReference>
<accession>F9DQ80</accession>
<dbReference type="PANTHER" id="PTHR46401:SF2">
    <property type="entry name" value="GLYCOSYLTRANSFERASE WBBK-RELATED"/>
    <property type="match status" value="1"/>
</dbReference>
<dbReference type="AlphaFoldDB" id="F9DQ80"/>
<dbReference type="GO" id="GO:0009103">
    <property type="term" value="P:lipopolysaccharide biosynthetic process"/>
    <property type="evidence" value="ECO:0007669"/>
    <property type="project" value="TreeGrafter"/>
</dbReference>
<dbReference type="InterPro" id="IPR029063">
    <property type="entry name" value="SAM-dependent_MTases_sf"/>
</dbReference>
<dbReference type="SUPFAM" id="SSF53756">
    <property type="entry name" value="UDP-Glycosyltransferase/glycogen phosphorylase"/>
    <property type="match status" value="1"/>
</dbReference>
<dbReference type="CDD" id="cd03825">
    <property type="entry name" value="GT4_WcaC-like"/>
    <property type="match status" value="1"/>
</dbReference>
<dbReference type="OrthoDB" id="9768685at2"/>
<proteinExistence type="predicted"/>
<evidence type="ECO:0000256" key="1">
    <source>
        <dbReference type="ARBA" id="ARBA00022679"/>
    </source>
</evidence>
<keyword evidence="1 3" id="KW-0808">Transferase</keyword>
<dbReference type="EC" id="2.4.1.21" evidence="3"/>
<evidence type="ECO:0000313" key="3">
    <source>
        <dbReference type="EMBL" id="EGQ27038.1"/>
    </source>
</evidence>
<dbReference type="PANTHER" id="PTHR46401">
    <property type="entry name" value="GLYCOSYLTRANSFERASE WBBK-RELATED"/>
    <property type="match status" value="1"/>
</dbReference>
<dbReference type="Proteomes" id="UP000005316">
    <property type="component" value="Unassembled WGS sequence"/>
</dbReference>
<name>F9DQ80_9BACL</name>
<evidence type="ECO:0000313" key="4">
    <source>
        <dbReference type="Proteomes" id="UP000005316"/>
    </source>
</evidence>
<dbReference type="EMBL" id="AFPZ01000024">
    <property type="protein sequence ID" value="EGQ27038.1"/>
    <property type="molecule type" value="Genomic_DNA"/>
</dbReference>
<dbReference type="InterPro" id="IPR001296">
    <property type="entry name" value="Glyco_trans_1"/>
</dbReference>
<dbReference type="HOGENOM" id="CLU_009583_28_2_9"/>
<dbReference type="RefSeq" id="WP_009765827.1">
    <property type="nucleotide sequence ID" value="NZ_GL982997.1"/>
</dbReference>